<evidence type="ECO:0000256" key="2">
    <source>
        <dbReference type="ARBA" id="ARBA00006356"/>
    </source>
</evidence>
<evidence type="ECO:0000256" key="8">
    <source>
        <dbReference type="SAM" id="SignalP"/>
    </source>
</evidence>
<gene>
    <name evidence="9" type="ORF">UPYG_G00334400</name>
</gene>
<evidence type="ECO:0000256" key="7">
    <source>
        <dbReference type="SAM" id="MobiDB-lite"/>
    </source>
</evidence>
<dbReference type="PANTHER" id="PTHR14403">
    <property type="entry name" value="RFAMIDE PEPTIDE GONADOTROPIN INHIBITORY HORMONE"/>
    <property type="match status" value="1"/>
</dbReference>
<proteinExistence type="inferred from homology"/>
<dbReference type="PROSITE" id="PS51257">
    <property type="entry name" value="PROKAR_LIPOPROTEIN"/>
    <property type="match status" value="1"/>
</dbReference>
<dbReference type="InterPro" id="IPR026297">
    <property type="entry name" value="FMRFamide-related/fGRP"/>
</dbReference>
<sequence>MVLHRRAIISMMFVLFILGCLAVQGVVAFDTAGFRLPLINYNGQHIVQRRQYPKPSNEIQRSLEMDDLKIFAVPTSSKVISAPTMVRLYLPPYKPSHLHANLPLRFGRDIQPDDTHSPKSTLNLPQRFGRSQGSGATIPASCSECPRVGTLPSATLPQRFGRNEFYRRHQDYTYYDLGSEEDQTPEETLKDSNMDLVRWNF</sequence>
<comment type="subcellular location">
    <subcellularLocation>
        <location evidence="1">Secreted</location>
    </subcellularLocation>
</comment>
<dbReference type="Proteomes" id="UP001557470">
    <property type="component" value="Unassembled WGS sequence"/>
</dbReference>
<comment type="caution">
    <text evidence="9">The sequence shown here is derived from an EMBL/GenBank/DDBJ whole genome shotgun (WGS) entry which is preliminary data.</text>
</comment>
<evidence type="ECO:0000256" key="1">
    <source>
        <dbReference type="ARBA" id="ARBA00004613"/>
    </source>
</evidence>
<keyword evidence="6" id="KW-0527">Neuropeptide</keyword>
<name>A0ABD0WC29_UMBPY</name>
<dbReference type="PANTHER" id="PTHR14403:SF6">
    <property type="entry name" value="PRO-FMRFAMIDE-RELATED NEUROPEPTIDE VF"/>
    <property type="match status" value="1"/>
</dbReference>
<evidence type="ECO:0000256" key="6">
    <source>
        <dbReference type="ARBA" id="ARBA00023320"/>
    </source>
</evidence>
<keyword evidence="3" id="KW-0964">Secreted</keyword>
<organism evidence="9 10">
    <name type="scientific">Umbra pygmaea</name>
    <name type="common">Eastern mudminnow</name>
    <dbReference type="NCBI Taxonomy" id="75934"/>
    <lineage>
        <taxon>Eukaryota</taxon>
        <taxon>Metazoa</taxon>
        <taxon>Chordata</taxon>
        <taxon>Craniata</taxon>
        <taxon>Vertebrata</taxon>
        <taxon>Euteleostomi</taxon>
        <taxon>Actinopterygii</taxon>
        <taxon>Neopterygii</taxon>
        <taxon>Teleostei</taxon>
        <taxon>Protacanthopterygii</taxon>
        <taxon>Esociformes</taxon>
        <taxon>Umbridae</taxon>
        <taxon>Umbra</taxon>
    </lineage>
</organism>
<evidence type="ECO:0000256" key="3">
    <source>
        <dbReference type="ARBA" id="ARBA00022525"/>
    </source>
</evidence>
<reference evidence="9 10" key="1">
    <citation type="submission" date="2024-06" db="EMBL/GenBank/DDBJ databases">
        <authorList>
            <person name="Pan Q."/>
            <person name="Wen M."/>
            <person name="Jouanno E."/>
            <person name="Zahm M."/>
            <person name="Klopp C."/>
            <person name="Cabau C."/>
            <person name="Louis A."/>
            <person name="Berthelot C."/>
            <person name="Parey E."/>
            <person name="Roest Crollius H."/>
            <person name="Montfort J."/>
            <person name="Robinson-Rechavi M."/>
            <person name="Bouchez O."/>
            <person name="Lampietro C."/>
            <person name="Lopez Roques C."/>
            <person name="Donnadieu C."/>
            <person name="Postlethwait J."/>
            <person name="Bobe J."/>
            <person name="Verreycken H."/>
            <person name="Guiguen Y."/>
        </authorList>
    </citation>
    <scope>NUCLEOTIDE SEQUENCE [LARGE SCALE GENOMIC DNA]</scope>
    <source>
        <strain evidence="9">Up_M1</strain>
        <tissue evidence="9">Testis</tissue>
    </source>
</reference>
<feature type="chain" id="PRO_5044872112" evidence="8">
    <location>
        <begin position="23"/>
        <end position="201"/>
    </location>
</feature>
<evidence type="ECO:0000256" key="5">
    <source>
        <dbReference type="ARBA" id="ARBA00022815"/>
    </source>
</evidence>
<feature type="signal peptide" evidence="8">
    <location>
        <begin position="1"/>
        <end position="22"/>
    </location>
</feature>
<comment type="similarity">
    <text evidence="2">Belongs to the FARP (FMRFamide related peptide) family.</text>
</comment>
<accession>A0ABD0WC29</accession>
<feature type="compositionally biased region" description="Polar residues" evidence="7">
    <location>
        <begin position="118"/>
        <end position="135"/>
    </location>
</feature>
<feature type="region of interest" description="Disordered" evidence="7">
    <location>
        <begin position="113"/>
        <end position="136"/>
    </location>
</feature>
<keyword evidence="5" id="KW-0027">Amidation</keyword>
<evidence type="ECO:0000256" key="4">
    <source>
        <dbReference type="ARBA" id="ARBA00022729"/>
    </source>
</evidence>
<dbReference type="EMBL" id="JAGEUA010000011">
    <property type="protein sequence ID" value="KAL0962001.1"/>
    <property type="molecule type" value="Genomic_DNA"/>
</dbReference>
<keyword evidence="4 8" id="KW-0732">Signal</keyword>
<evidence type="ECO:0000313" key="10">
    <source>
        <dbReference type="Proteomes" id="UP001557470"/>
    </source>
</evidence>
<keyword evidence="10" id="KW-1185">Reference proteome</keyword>
<evidence type="ECO:0000313" key="9">
    <source>
        <dbReference type="EMBL" id="KAL0962001.1"/>
    </source>
</evidence>
<dbReference type="AlphaFoldDB" id="A0ABD0WC29"/>
<dbReference type="GO" id="GO:0005576">
    <property type="term" value="C:extracellular region"/>
    <property type="evidence" value="ECO:0007669"/>
    <property type="project" value="UniProtKB-SubCell"/>
</dbReference>
<dbReference type="GO" id="GO:0007218">
    <property type="term" value="P:neuropeptide signaling pathway"/>
    <property type="evidence" value="ECO:0007669"/>
    <property type="project" value="UniProtKB-KW"/>
</dbReference>
<protein>
    <submittedName>
        <fullName evidence="9">Uncharacterized protein</fullName>
    </submittedName>
</protein>